<dbReference type="RefSeq" id="WP_338395625.1">
    <property type="nucleotide sequence ID" value="NZ_AP025318.1"/>
</dbReference>
<dbReference type="Proteomes" id="UP001348817">
    <property type="component" value="Plasmid pFA4"/>
</dbReference>
<dbReference type="EMBL" id="AP025318">
    <property type="protein sequence ID" value="BDD12490.1"/>
    <property type="molecule type" value="Genomic_DNA"/>
</dbReference>
<proteinExistence type="predicted"/>
<accession>A0AAU9DMS1</accession>
<dbReference type="CDD" id="cd14256">
    <property type="entry name" value="Dockerin_I"/>
    <property type="match status" value="1"/>
</dbReference>
<evidence type="ECO:0008006" key="3">
    <source>
        <dbReference type="Google" id="ProtNLM"/>
    </source>
</evidence>
<dbReference type="GO" id="GO:0000272">
    <property type="term" value="P:polysaccharide catabolic process"/>
    <property type="evidence" value="ECO:0007669"/>
    <property type="project" value="InterPro"/>
</dbReference>
<dbReference type="Gene3D" id="2.60.40.680">
    <property type="match status" value="2"/>
</dbReference>
<dbReference type="SUPFAM" id="SSF49384">
    <property type="entry name" value="Carbohydrate-binding domain"/>
    <property type="match status" value="1"/>
</dbReference>
<protein>
    <recommendedName>
        <fullName evidence="3">T9SS type A sorting domain-containing protein</fullName>
    </recommendedName>
</protein>
<dbReference type="InterPro" id="IPR018247">
    <property type="entry name" value="EF_Hand_1_Ca_BS"/>
</dbReference>
<organism evidence="1 2">
    <name type="scientific">Fulvitalea axinellae</name>
    <dbReference type="NCBI Taxonomy" id="1182444"/>
    <lineage>
        <taxon>Bacteria</taxon>
        <taxon>Pseudomonadati</taxon>
        <taxon>Bacteroidota</taxon>
        <taxon>Cytophagia</taxon>
        <taxon>Cytophagales</taxon>
        <taxon>Persicobacteraceae</taxon>
        <taxon>Fulvitalea</taxon>
    </lineage>
</organism>
<dbReference type="PROSITE" id="PS00018">
    <property type="entry name" value="EF_HAND_1"/>
    <property type="match status" value="1"/>
</dbReference>
<dbReference type="InterPro" id="IPR026444">
    <property type="entry name" value="Secre_tail"/>
</dbReference>
<keyword evidence="2" id="KW-1185">Reference proteome</keyword>
<keyword evidence="1" id="KW-0614">Plasmid</keyword>
<reference evidence="1 2" key="1">
    <citation type="submission" date="2021-12" db="EMBL/GenBank/DDBJ databases">
        <title>Genome sequencing of bacteria with rrn-lacking chromosome and rrn-plasmid.</title>
        <authorList>
            <person name="Anda M."/>
            <person name="Iwasaki W."/>
        </authorList>
    </citation>
    <scope>NUCLEOTIDE SEQUENCE [LARGE SCALE GENOMIC DNA]</scope>
    <source>
        <strain evidence="1 2">DSM 100852</strain>
        <plasmid evidence="1 2">pFA4</plasmid>
    </source>
</reference>
<evidence type="ECO:0000313" key="2">
    <source>
        <dbReference type="Proteomes" id="UP001348817"/>
    </source>
</evidence>
<gene>
    <name evidence="1" type="ORF">FUAX_49220</name>
</gene>
<dbReference type="Gene3D" id="1.10.1330.10">
    <property type="entry name" value="Dockerin domain"/>
    <property type="match status" value="1"/>
</dbReference>
<dbReference type="GO" id="GO:0030246">
    <property type="term" value="F:carbohydrate binding"/>
    <property type="evidence" value="ECO:0007669"/>
    <property type="project" value="InterPro"/>
</dbReference>
<dbReference type="KEGG" id="fax:FUAX_49220"/>
<evidence type="ECO:0000313" key="1">
    <source>
        <dbReference type="EMBL" id="BDD12490.1"/>
    </source>
</evidence>
<geneLocation type="plasmid" evidence="1 2">
    <name>pFA4</name>
</geneLocation>
<dbReference type="NCBIfam" id="TIGR04183">
    <property type="entry name" value="Por_Secre_tail"/>
    <property type="match status" value="1"/>
</dbReference>
<dbReference type="InterPro" id="IPR036439">
    <property type="entry name" value="Dockerin_dom_sf"/>
</dbReference>
<sequence>MFAQGASEVLKWKYQSSGTGNWSDESRWLKEDGSPANRVPDANDIVLIDDGEYWSSSGGTIVIDQDAECLRVVSGTHYIIIWPTNRSVTLSISAGVNFVVSDNFTAERSNPDNWLGISMEQNSSFRTGTLDGSGPHLSSFSLKSGTSVEYRPSADMTLPTPTHQDGNKAYESLTIHPTSDATVSIQEELHVYDTFGTNGSLTLALGTNRMNIWDDWEGESKLVSSDAGGALAFKGNAHQTVGQKHRISRLSLEKNRKNKKLTFLDSLTITKELQLVKGKLVTNGKTRLFADENGYAIVPKIDNTSKVSVNGDIIVDRYFRRHGVSDRPSAWYRFGPVVTGATLQKWKDEFEIVVRNGTSNVRSFSEKLFGDNRNVDSSIKYWQNITDLSGNLAPGSGLAVYLYNSEIKDGIFSFSEKGTLAIGDIEVATSLSDSPLTYGFNMLSNPYACPVSWKSLLQAQSTPSDWDNVAYVWDTQSGTYRMLVGQGGNSSSIDDNINNYGDRFNVTDDKIGPGQAFLVYRWAFGAGQTFRFSESAKVTDNDVPQYRRGSSSEADDQVVNIVLDDNKGHFSAMMLHFGNGYTKDFRRNEDVKGFGGARVSLVSVTEGTPRGAKTKVQTVVNNMPYPQGDSTVALGMSVSKTGMHKLVFRRTENLKNSQAVHVYDKYLDVLVDTKPVKEYSFEVSKDPDSWQPDRFEVRLSKLDVVDGIDLSSPESMVTGQGRTVEVPVSVSGFSDVREFSLELEWEAPALDFKEMEIALDGELELNKSEVATGKLGILWKSNDGENINCPDGDDLFKLKFSVLDSAPENAELRIVGGTAKALTSISKKEGEASIDLDNTKFTIRRITPFQASVDNDKLDIIWDWSLNGEKQESVSGTFGAKPLVGEHLAVKATVNAETDEMPSVKDLILLRRHLLGISGLTNGASVYAGDMNGDGKLTTKDIADIRSEILGSGAKGEWEAIPSEELKKARVGLISEVDTVFEKIVGTEAQTVDFTAIRKGKVDNNTQSRTGTEPLNISYGSVEIDQDGLIAVPLVFEGGEEVIGAQFSLAWEKDVFDLLQVDNNREGLLDYRLEDGKLSLVWNESYETTHGENLVTLRFRSKQQKNRKIPEVTLDTESVNPLVVFNDLSSNPLKIKFENGDLEGVAVTVGPNPFNDFVRFKISGHSGETAVITLFDRSGKVVGYKSGKLENGRDQIEWSGFEDMRLPAGVYLYKVEVGSDVYNGKVISQ</sequence>
<name>A0AAU9DMS1_9BACT</name>
<dbReference type="AlphaFoldDB" id="A0AAU9DMS1"/>
<dbReference type="InterPro" id="IPR008965">
    <property type="entry name" value="CBM2/CBM3_carb-bd_dom_sf"/>
</dbReference>